<dbReference type="Proteomes" id="UP000095085">
    <property type="component" value="Unassembled WGS sequence"/>
</dbReference>
<dbReference type="RefSeq" id="XP_020076924.1">
    <property type="nucleotide sequence ID" value="XM_020221113.1"/>
</dbReference>
<dbReference type="PANTHER" id="PTHR42858">
    <property type="entry name" value="AMINOTRANSFERASE"/>
    <property type="match status" value="1"/>
</dbReference>
<name>A0A1E4RKQ6_9ASCO</name>
<evidence type="ECO:0000313" key="2">
    <source>
        <dbReference type="EMBL" id="ODV67857.1"/>
    </source>
</evidence>
<feature type="domain" description="Aminotransferase class I/classII large" evidence="1">
    <location>
        <begin position="51"/>
        <end position="428"/>
    </location>
</feature>
<dbReference type="InterPro" id="IPR015422">
    <property type="entry name" value="PyrdxlP-dep_Trfase_small"/>
</dbReference>
<accession>A0A1E4RKQ6</accession>
<dbReference type="Gene3D" id="3.90.1150.10">
    <property type="entry name" value="Aspartate Aminotransferase, domain 1"/>
    <property type="match status" value="1"/>
</dbReference>
<organism evidence="2 3">
    <name type="scientific">Hyphopichia burtonii NRRL Y-1933</name>
    <dbReference type="NCBI Taxonomy" id="984485"/>
    <lineage>
        <taxon>Eukaryota</taxon>
        <taxon>Fungi</taxon>
        <taxon>Dikarya</taxon>
        <taxon>Ascomycota</taxon>
        <taxon>Saccharomycotina</taxon>
        <taxon>Pichiomycetes</taxon>
        <taxon>Debaryomycetaceae</taxon>
        <taxon>Hyphopichia</taxon>
    </lineage>
</organism>
<dbReference type="AlphaFoldDB" id="A0A1E4RKQ6"/>
<evidence type="ECO:0000259" key="1">
    <source>
        <dbReference type="Pfam" id="PF00155"/>
    </source>
</evidence>
<dbReference type="SUPFAM" id="SSF53383">
    <property type="entry name" value="PLP-dependent transferases"/>
    <property type="match status" value="1"/>
</dbReference>
<dbReference type="STRING" id="984485.A0A1E4RKQ6"/>
<dbReference type="Gene3D" id="3.40.640.10">
    <property type="entry name" value="Type I PLP-dependent aspartate aminotransferase-like (Major domain)"/>
    <property type="match status" value="1"/>
</dbReference>
<dbReference type="PANTHER" id="PTHR42858:SF1">
    <property type="entry name" value="LD15494P"/>
    <property type="match status" value="1"/>
</dbReference>
<dbReference type="InterPro" id="IPR004839">
    <property type="entry name" value="Aminotransferase_I/II_large"/>
</dbReference>
<dbReference type="Pfam" id="PF00155">
    <property type="entry name" value="Aminotran_1_2"/>
    <property type="match status" value="1"/>
</dbReference>
<dbReference type="OrthoDB" id="7042322at2759"/>
<keyword evidence="3" id="KW-1185">Reference proteome</keyword>
<dbReference type="InterPro" id="IPR015424">
    <property type="entry name" value="PyrdxlP-dep_Trfase"/>
</dbReference>
<gene>
    <name evidence="2" type="ORF">HYPBUDRAFT_152616</name>
</gene>
<dbReference type="EMBL" id="KV454540">
    <property type="protein sequence ID" value="ODV67857.1"/>
    <property type="molecule type" value="Genomic_DNA"/>
</dbReference>
<dbReference type="GO" id="GO:0047536">
    <property type="term" value="F:2-aminoadipate transaminase activity"/>
    <property type="evidence" value="ECO:0007669"/>
    <property type="project" value="EnsemblFungi"/>
</dbReference>
<protein>
    <submittedName>
        <fullName evidence="2">PLP-dependent transferase</fullName>
    </submittedName>
</protein>
<dbReference type="GeneID" id="30995663"/>
<proteinExistence type="predicted"/>
<dbReference type="InterPro" id="IPR015421">
    <property type="entry name" value="PyrdxlP-dep_Trfase_major"/>
</dbReference>
<sequence>MSKYPLINFFKGHPTKTLLPREQLANGFSKVLLESDYSSYDEDPLNQPPLTYGTDPGNLDVRKTIAKWSDVKYGREHVPTDAESINLTGGASYGIANILTSATDSDITKRVFVVSPTYYLINFAFIDAGFADKISAVKETPGGEYEIDLDDLEAKLIKYNENLGTVGDQEINIQKDPTGRPSVKKYRFVIYLVPTYSNPGGLVYSFKTRSKLIELSRKYDILIISDDVYDFLNYGDDQDLSKIPKFVQIDRDTLPENFTFGNTVSNSSFSKLIAPGLRVGYQETVGKPLALQLASTGANKSGGTPGQLNSFVVQTLINNGDLDKIINNFKGIYKKRAQVLIQTVQELLPEKYTRLYGGDGGYFLWVEIKADNVDTRKINKLLADEYNVVIPDGDNFEVNGDVKNWGQHGSRLCVSLLNEDEIKQGIQRWREVLEREHPELF</sequence>
<keyword evidence="2" id="KW-0808">Transferase</keyword>
<evidence type="ECO:0000313" key="3">
    <source>
        <dbReference type="Proteomes" id="UP000095085"/>
    </source>
</evidence>
<dbReference type="GO" id="GO:0030170">
    <property type="term" value="F:pyridoxal phosphate binding"/>
    <property type="evidence" value="ECO:0007669"/>
    <property type="project" value="InterPro"/>
</dbReference>
<reference evidence="3" key="1">
    <citation type="submission" date="2016-05" db="EMBL/GenBank/DDBJ databases">
        <title>Comparative genomics of biotechnologically important yeasts.</title>
        <authorList>
            <consortium name="DOE Joint Genome Institute"/>
            <person name="Riley R."/>
            <person name="Haridas S."/>
            <person name="Wolfe K.H."/>
            <person name="Lopes M.R."/>
            <person name="Hittinger C.T."/>
            <person name="Goker M."/>
            <person name="Salamov A."/>
            <person name="Wisecaver J."/>
            <person name="Long T.M."/>
            <person name="Aerts A.L."/>
            <person name="Barry K."/>
            <person name="Choi C."/>
            <person name="Clum A."/>
            <person name="Coughlan A.Y."/>
            <person name="Deshpande S."/>
            <person name="Douglass A.P."/>
            <person name="Hanson S.J."/>
            <person name="Klenk H.-P."/>
            <person name="Labutti K."/>
            <person name="Lapidus A."/>
            <person name="Lindquist E."/>
            <person name="Lipzen A."/>
            <person name="Meier-Kolthoff J.P."/>
            <person name="Ohm R.A."/>
            <person name="Otillar R.P."/>
            <person name="Pangilinan J."/>
            <person name="Peng Y."/>
            <person name="Rokas A."/>
            <person name="Rosa C.A."/>
            <person name="Scheuner C."/>
            <person name="Sibirny A.A."/>
            <person name="Slot J.C."/>
            <person name="Stielow J.B."/>
            <person name="Sun H."/>
            <person name="Kurtzman C.P."/>
            <person name="Blackwell M."/>
            <person name="Grigoriev I.V."/>
            <person name="Jeffries T.W."/>
        </authorList>
    </citation>
    <scope>NUCLEOTIDE SEQUENCE [LARGE SCALE GENOMIC DNA]</scope>
    <source>
        <strain evidence="3">NRRL Y-1933</strain>
    </source>
</reference>
<dbReference type="CDD" id="cd00609">
    <property type="entry name" value="AAT_like"/>
    <property type="match status" value="1"/>
</dbReference>